<gene>
    <name evidence="1" type="ORF">SAMN02745164_01088</name>
</gene>
<protein>
    <recommendedName>
        <fullName evidence="3">Outer membrane protein beta-barrel domain-containing protein</fullName>
    </recommendedName>
</protein>
<evidence type="ECO:0000313" key="1">
    <source>
        <dbReference type="EMBL" id="SHE76256.1"/>
    </source>
</evidence>
<name>A0A1M4W4V7_MARH1</name>
<organism evidence="1 2">
    <name type="scientific">Marinitoga hydrogenitolerans (strain DSM 16785 / JCM 12826 / AT1271)</name>
    <dbReference type="NCBI Taxonomy" id="1122195"/>
    <lineage>
        <taxon>Bacteria</taxon>
        <taxon>Thermotogati</taxon>
        <taxon>Thermotogota</taxon>
        <taxon>Thermotogae</taxon>
        <taxon>Petrotogales</taxon>
        <taxon>Petrotogaceae</taxon>
        <taxon>Marinitoga</taxon>
    </lineage>
</organism>
<accession>A0A1M4W4V7</accession>
<dbReference type="OrthoDB" id="47064at2"/>
<proteinExistence type="predicted"/>
<dbReference type="STRING" id="1122195.SAMN02745164_01088"/>
<dbReference type="EMBL" id="FQUI01000014">
    <property type="protein sequence ID" value="SHE76256.1"/>
    <property type="molecule type" value="Genomic_DNA"/>
</dbReference>
<reference evidence="1" key="1">
    <citation type="submission" date="2016-11" db="EMBL/GenBank/DDBJ databases">
        <authorList>
            <person name="Varghese N."/>
            <person name="Submissions S."/>
        </authorList>
    </citation>
    <scope>NUCLEOTIDE SEQUENCE [LARGE SCALE GENOMIC DNA]</scope>
    <source>
        <strain evidence="1">DSM 16785</strain>
    </source>
</reference>
<dbReference type="RefSeq" id="WP_072864246.1">
    <property type="nucleotide sequence ID" value="NZ_FQUI01000014.1"/>
</dbReference>
<dbReference type="AlphaFoldDB" id="A0A1M4W4V7"/>
<sequence>MKRLVFILISIIILSIVSFGFEVSGTYFMELSGYERTFYGLKVTFADKSIIGLELGVFSPADIIETGEITYLQPTTFILLQIPLKYLKVYGGISPIIQFYDNKFSLYSYTMYLTKAGIALYLGPLVISGGINTVFDLSFQQTFGIYGIFANLGFRF</sequence>
<keyword evidence="2" id="KW-1185">Reference proteome</keyword>
<dbReference type="Proteomes" id="UP000184334">
    <property type="component" value="Unassembled WGS sequence"/>
</dbReference>
<evidence type="ECO:0008006" key="3">
    <source>
        <dbReference type="Google" id="ProtNLM"/>
    </source>
</evidence>
<evidence type="ECO:0000313" key="2">
    <source>
        <dbReference type="Proteomes" id="UP000184334"/>
    </source>
</evidence>
<comment type="caution">
    <text evidence="1">The sequence shown here is derived from an EMBL/GenBank/DDBJ whole genome shotgun (WGS) entry which is preliminary data.</text>
</comment>